<protein>
    <recommendedName>
        <fullName evidence="3">YjbF family lipoprotein</fullName>
    </recommendedName>
</protein>
<proteinExistence type="predicted"/>
<reference evidence="1" key="1">
    <citation type="submission" date="2021-05" db="EMBL/GenBank/DDBJ databases">
        <title>Molecular characterization for Shewanella algae harboring chromosomal blaOXA-55-like strains isolated from clinical and environment sample.</title>
        <authorList>
            <person name="Ohama Y."/>
            <person name="Aoki K."/>
            <person name="Harada S."/>
            <person name="Moriya K."/>
            <person name="Ishii Y."/>
            <person name="Tateda K."/>
        </authorList>
    </citation>
    <scope>NUCLEOTIDE SEQUENCE</scope>
    <source>
        <strain evidence="1">JCM 11563</strain>
    </source>
</reference>
<dbReference type="Proteomes" id="UP000887104">
    <property type="component" value="Unassembled WGS sequence"/>
</dbReference>
<dbReference type="RefSeq" id="WP_220783126.1">
    <property type="nucleotide sequence ID" value="NZ_BPEY01000120.1"/>
</dbReference>
<keyword evidence="2" id="KW-1185">Reference proteome</keyword>
<sequence>MKLVVLVLIVCLQGCSSLLTTKQSDNFLLGFADSDVSEFLMDQASYNIDKPGYNILLGSGGDPSYFLYRPALEVEEQVGAPAYNLKRLCQLSNGVLSIIPFSGGVQLHSEENLKRHYLNRAVIEQMSDSTLKYNMLTSYDNASSHSIKKDLIVSSFQRNKLNYYINNNFFYNEISCSKPDGVKWGVSIIPLAIRTDYSGIDELLLYMGVVNY</sequence>
<dbReference type="EMBL" id="BPEY01000120">
    <property type="protein sequence ID" value="GIU51548.1"/>
    <property type="molecule type" value="Genomic_DNA"/>
</dbReference>
<gene>
    <name evidence="1" type="ORF">TUM4438_41600</name>
</gene>
<comment type="caution">
    <text evidence="1">The sequence shown here is derived from an EMBL/GenBank/DDBJ whole genome shotgun (WGS) entry which is preliminary data.</text>
</comment>
<name>A0ABQ4PQX3_9GAMM</name>
<accession>A0ABQ4PQX3</accession>
<evidence type="ECO:0000313" key="1">
    <source>
        <dbReference type="EMBL" id="GIU51548.1"/>
    </source>
</evidence>
<organism evidence="1 2">
    <name type="scientific">Shewanella sairae</name>
    <dbReference type="NCBI Taxonomy" id="190310"/>
    <lineage>
        <taxon>Bacteria</taxon>
        <taxon>Pseudomonadati</taxon>
        <taxon>Pseudomonadota</taxon>
        <taxon>Gammaproteobacteria</taxon>
        <taxon>Alteromonadales</taxon>
        <taxon>Shewanellaceae</taxon>
        <taxon>Shewanella</taxon>
    </lineage>
</organism>
<evidence type="ECO:0000313" key="2">
    <source>
        <dbReference type="Proteomes" id="UP000887104"/>
    </source>
</evidence>
<evidence type="ECO:0008006" key="3">
    <source>
        <dbReference type="Google" id="ProtNLM"/>
    </source>
</evidence>